<keyword evidence="10 20" id="KW-0677">Repeat</keyword>
<keyword evidence="9 20" id="KW-0479">Metal-binding</keyword>
<dbReference type="GO" id="GO:0000902">
    <property type="term" value="P:cell morphogenesis"/>
    <property type="evidence" value="ECO:0007669"/>
    <property type="project" value="UniProtKB-UniRule"/>
</dbReference>
<dbReference type="InterPro" id="IPR029044">
    <property type="entry name" value="Nucleotide-diphossugar_trans"/>
</dbReference>
<accession>A0A9D2GUR3</accession>
<feature type="binding site" evidence="20">
    <location>
        <position position="430"/>
    </location>
    <ligand>
        <name>acetyl-CoA</name>
        <dbReference type="ChEBI" id="CHEBI:57288"/>
    </ligand>
</feature>
<feature type="binding site" evidence="20">
    <location>
        <position position="101"/>
    </location>
    <ligand>
        <name>Mg(2+)</name>
        <dbReference type="ChEBI" id="CHEBI:18420"/>
    </ligand>
</feature>
<comment type="pathway">
    <text evidence="3 20">Nucleotide-sugar biosynthesis; UDP-N-acetyl-alpha-D-glucosamine biosynthesis; UDP-N-acetyl-alpha-D-glucosamine from N-acetyl-alpha-D-glucosamine 1-phosphate: step 1/1.</text>
</comment>
<feature type="binding site" evidence="20">
    <location>
        <begin position="77"/>
        <end position="78"/>
    </location>
    <ligand>
        <name>UDP-N-acetyl-alpha-D-glucosamine</name>
        <dbReference type="ChEBI" id="CHEBI:57705"/>
    </ligand>
</feature>
<evidence type="ECO:0000313" key="24">
    <source>
        <dbReference type="Proteomes" id="UP000824176"/>
    </source>
</evidence>
<keyword evidence="8 20" id="KW-0548">Nucleotidyltransferase</keyword>
<feature type="binding site" evidence="20">
    <location>
        <position position="217"/>
    </location>
    <ligand>
        <name>Mg(2+)</name>
        <dbReference type="ChEBI" id="CHEBI:18420"/>
    </ligand>
</feature>
<evidence type="ECO:0000256" key="3">
    <source>
        <dbReference type="ARBA" id="ARBA00005208"/>
    </source>
</evidence>
<evidence type="ECO:0000256" key="5">
    <source>
        <dbReference type="ARBA" id="ARBA00007947"/>
    </source>
</evidence>
<evidence type="ECO:0000256" key="7">
    <source>
        <dbReference type="ARBA" id="ARBA00022679"/>
    </source>
</evidence>
<dbReference type="InterPro" id="IPR005882">
    <property type="entry name" value="Bifunctional_GlmU"/>
</dbReference>
<feature type="binding site" evidence="20">
    <location>
        <position position="135"/>
    </location>
    <ligand>
        <name>UDP-N-acetyl-alpha-D-glucosamine</name>
        <dbReference type="ChEBI" id="CHEBI:57705"/>
    </ligand>
</feature>
<evidence type="ECO:0000256" key="11">
    <source>
        <dbReference type="ARBA" id="ARBA00022842"/>
    </source>
</evidence>
<dbReference type="InterPro" id="IPR038009">
    <property type="entry name" value="GlmU_C_LbH"/>
</dbReference>
<comment type="caution">
    <text evidence="23">The sequence shown here is derived from an EMBL/GenBank/DDBJ whole genome shotgun (WGS) entry which is preliminary data.</text>
</comment>
<evidence type="ECO:0000259" key="21">
    <source>
        <dbReference type="Pfam" id="PF00483"/>
    </source>
</evidence>
<keyword evidence="6 20" id="KW-0963">Cytoplasm</keyword>
<keyword evidence="16 20" id="KW-0961">Cell wall biogenesis/degradation</keyword>
<gene>
    <name evidence="20 23" type="primary">glmU</name>
    <name evidence="23" type="ORF">H9804_10535</name>
</gene>
<evidence type="ECO:0000256" key="12">
    <source>
        <dbReference type="ARBA" id="ARBA00022960"/>
    </source>
</evidence>
<dbReference type="GO" id="GO:0019134">
    <property type="term" value="F:glucosamine-1-phosphate N-acetyltransferase activity"/>
    <property type="evidence" value="ECO:0007669"/>
    <property type="project" value="UniProtKB-UniRule"/>
</dbReference>
<dbReference type="GO" id="GO:0016020">
    <property type="term" value="C:membrane"/>
    <property type="evidence" value="ECO:0007669"/>
    <property type="project" value="GOC"/>
</dbReference>
<feature type="binding site" evidence="20">
    <location>
        <begin position="376"/>
        <end position="377"/>
    </location>
    <ligand>
        <name>acetyl-CoA</name>
        <dbReference type="ChEBI" id="CHEBI:57288"/>
    </ligand>
</feature>
<feature type="region of interest" description="Linker" evidence="20">
    <location>
        <begin position="220"/>
        <end position="240"/>
    </location>
</feature>
<evidence type="ECO:0000256" key="8">
    <source>
        <dbReference type="ARBA" id="ARBA00022695"/>
    </source>
</evidence>
<evidence type="ECO:0000256" key="20">
    <source>
        <dbReference type="HAMAP-Rule" id="MF_01631"/>
    </source>
</evidence>
<keyword evidence="14 20" id="KW-0511">Multifunctional enzyme</keyword>
<feature type="domain" description="Nucleotidyl transferase" evidence="21">
    <location>
        <begin position="4"/>
        <end position="203"/>
    </location>
</feature>
<comment type="catalytic activity">
    <reaction evidence="17 20">
        <text>alpha-D-glucosamine 1-phosphate + acetyl-CoA = N-acetyl-alpha-D-glucosamine 1-phosphate + CoA + H(+)</text>
        <dbReference type="Rhea" id="RHEA:13725"/>
        <dbReference type="ChEBI" id="CHEBI:15378"/>
        <dbReference type="ChEBI" id="CHEBI:57287"/>
        <dbReference type="ChEBI" id="CHEBI:57288"/>
        <dbReference type="ChEBI" id="CHEBI:57776"/>
        <dbReference type="ChEBI" id="CHEBI:58516"/>
        <dbReference type="EC" id="2.3.1.157"/>
    </reaction>
</comment>
<dbReference type="HAMAP" id="MF_01631">
    <property type="entry name" value="GlmU"/>
    <property type="match status" value="1"/>
</dbReference>
<reference evidence="23" key="1">
    <citation type="journal article" date="2021" name="PeerJ">
        <title>Extensive microbial diversity within the chicken gut microbiome revealed by metagenomics and culture.</title>
        <authorList>
            <person name="Gilroy R."/>
            <person name="Ravi A."/>
            <person name="Getino M."/>
            <person name="Pursley I."/>
            <person name="Horton D.L."/>
            <person name="Alikhan N.F."/>
            <person name="Baker D."/>
            <person name="Gharbi K."/>
            <person name="Hall N."/>
            <person name="Watson M."/>
            <person name="Adriaenssens E.M."/>
            <person name="Foster-Nyarko E."/>
            <person name="Jarju S."/>
            <person name="Secka A."/>
            <person name="Antonio M."/>
            <person name="Oren A."/>
            <person name="Chaudhuri R.R."/>
            <person name="La Ragione R."/>
            <person name="Hildebrand F."/>
            <person name="Pallen M.J."/>
        </authorList>
    </citation>
    <scope>NUCLEOTIDE SEQUENCE</scope>
    <source>
        <strain evidence="23">ChiW4-1371</strain>
    </source>
</reference>
<feature type="binding site" evidence="20">
    <location>
        <position position="323"/>
    </location>
    <ligand>
        <name>UDP-N-acetyl-alpha-D-glucosamine</name>
        <dbReference type="ChEBI" id="CHEBI:57705"/>
    </ligand>
</feature>
<evidence type="ECO:0000256" key="4">
    <source>
        <dbReference type="ARBA" id="ARBA00007707"/>
    </source>
</evidence>
<feature type="binding site" evidence="20">
    <location>
        <begin position="7"/>
        <end position="10"/>
    </location>
    <ligand>
        <name>UDP-N-acetyl-alpha-D-glucosamine</name>
        <dbReference type="ChEBI" id="CHEBI:57705"/>
    </ligand>
</feature>
<feature type="binding site" evidence="20">
    <location>
        <position position="72"/>
    </location>
    <ligand>
        <name>UDP-N-acetyl-alpha-D-glucosamine</name>
        <dbReference type="ChEBI" id="CHEBI:57705"/>
    </ligand>
</feature>
<dbReference type="PANTHER" id="PTHR43584:SF3">
    <property type="entry name" value="BIFUNCTIONAL PROTEIN GLMU"/>
    <property type="match status" value="1"/>
</dbReference>
<evidence type="ECO:0000256" key="14">
    <source>
        <dbReference type="ARBA" id="ARBA00023268"/>
    </source>
</evidence>
<dbReference type="Pfam" id="PF00132">
    <property type="entry name" value="Hexapep"/>
    <property type="match status" value="1"/>
</dbReference>
<comment type="subcellular location">
    <subcellularLocation>
        <location evidence="1 20">Cytoplasm</location>
    </subcellularLocation>
</comment>
<dbReference type="GO" id="GO:0006048">
    <property type="term" value="P:UDP-N-acetylglucosamine biosynthetic process"/>
    <property type="evidence" value="ECO:0007669"/>
    <property type="project" value="InterPro"/>
</dbReference>
<evidence type="ECO:0000256" key="15">
    <source>
        <dbReference type="ARBA" id="ARBA00023315"/>
    </source>
</evidence>
<protein>
    <recommendedName>
        <fullName evidence="20">Bifunctional protein GlmU</fullName>
    </recommendedName>
    <domain>
        <recommendedName>
            <fullName evidence="20">UDP-N-acetylglucosamine pyrophosphorylase</fullName>
            <ecNumber evidence="20">2.7.7.23</ecNumber>
        </recommendedName>
        <alternativeName>
            <fullName evidence="20">N-acetylglucosamine-1-phosphate uridyltransferase</fullName>
        </alternativeName>
    </domain>
    <domain>
        <recommendedName>
            <fullName evidence="20">Glucosamine-1-phosphate N-acetyltransferase</fullName>
            <ecNumber evidence="20">2.3.1.157</ecNumber>
        </recommendedName>
    </domain>
</protein>
<evidence type="ECO:0000256" key="17">
    <source>
        <dbReference type="ARBA" id="ARBA00048247"/>
    </source>
</evidence>
<evidence type="ECO:0000256" key="13">
    <source>
        <dbReference type="ARBA" id="ARBA00022984"/>
    </source>
</evidence>
<dbReference type="SUPFAM" id="SSF51161">
    <property type="entry name" value="Trimeric LpxA-like enzymes"/>
    <property type="match status" value="1"/>
</dbReference>
<feature type="region of interest" description="N-acetyltransferase" evidence="20">
    <location>
        <begin position="241"/>
        <end position="456"/>
    </location>
</feature>
<feature type="binding site" evidence="20">
    <location>
        <position position="413"/>
    </location>
    <ligand>
        <name>acetyl-CoA</name>
        <dbReference type="ChEBI" id="CHEBI:57288"/>
    </ligand>
</feature>
<feature type="binding site" evidence="20">
    <location>
        <position position="356"/>
    </location>
    <ligand>
        <name>UDP-N-acetyl-alpha-D-glucosamine</name>
        <dbReference type="ChEBI" id="CHEBI:57705"/>
    </ligand>
</feature>
<feature type="region of interest" description="Pyrophosphorylase" evidence="20">
    <location>
        <begin position="1"/>
        <end position="219"/>
    </location>
</feature>
<dbReference type="Gene3D" id="2.160.10.10">
    <property type="entry name" value="Hexapeptide repeat proteins"/>
    <property type="match status" value="1"/>
</dbReference>
<feature type="binding site" evidence="20">
    <location>
        <position position="367"/>
    </location>
    <ligand>
        <name>UDP-N-acetyl-alpha-D-glucosamine</name>
        <dbReference type="ChEBI" id="CHEBI:57705"/>
    </ligand>
</feature>
<dbReference type="CDD" id="cd03353">
    <property type="entry name" value="LbH_GlmU_C"/>
    <property type="match status" value="1"/>
</dbReference>
<comment type="similarity">
    <text evidence="4 20">In the C-terminal section; belongs to the transferase hexapeptide repeat family.</text>
</comment>
<comment type="caution">
    <text evidence="20">Lacks conserved residue(s) required for the propagation of feature annotation.</text>
</comment>
<evidence type="ECO:0000256" key="9">
    <source>
        <dbReference type="ARBA" id="ARBA00022723"/>
    </source>
</evidence>
<dbReference type="GO" id="GO:0009252">
    <property type="term" value="P:peptidoglycan biosynthetic process"/>
    <property type="evidence" value="ECO:0007669"/>
    <property type="project" value="UniProtKB-UniRule"/>
</dbReference>
<dbReference type="GO" id="GO:0009245">
    <property type="term" value="P:lipid A biosynthetic process"/>
    <property type="evidence" value="ECO:0007669"/>
    <property type="project" value="UniProtKB-UniRule"/>
</dbReference>
<evidence type="ECO:0000256" key="16">
    <source>
        <dbReference type="ARBA" id="ARBA00023316"/>
    </source>
</evidence>
<feature type="binding site" evidence="20">
    <location>
        <position position="217"/>
    </location>
    <ligand>
        <name>UDP-N-acetyl-alpha-D-glucosamine</name>
        <dbReference type="ChEBI" id="CHEBI:57705"/>
    </ligand>
</feature>
<evidence type="ECO:0000256" key="19">
    <source>
        <dbReference type="ARBA" id="ARBA00049628"/>
    </source>
</evidence>
<comment type="catalytic activity">
    <reaction evidence="18 20">
        <text>N-acetyl-alpha-D-glucosamine 1-phosphate + UTP + H(+) = UDP-N-acetyl-alpha-D-glucosamine + diphosphate</text>
        <dbReference type="Rhea" id="RHEA:13509"/>
        <dbReference type="ChEBI" id="CHEBI:15378"/>
        <dbReference type="ChEBI" id="CHEBI:33019"/>
        <dbReference type="ChEBI" id="CHEBI:46398"/>
        <dbReference type="ChEBI" id="CHEBI:57705"/>
        <dbReference type="ChEBI" id="CHEBI:57776"/>
        <dbReference type="EC" id="2.7.7.23"/>
    </reaction>
</comment>
<keyword evidence="12 20" id="KW-0133">Cell shape</keyword>
<dbReference type="GO" id="GO:0000287">
    <property type="term" value="F:magnesium ion binding"/>
    <property type="evidence" value="ECO:0007669"/>
    <property type="project" value="UniProtKB-UniRule"/>
</dbReference>
<dbReference type="GO" id="GO:0005737">
    <property type="term" value="C:cytoplasm"/>
    <property type="evidence" value="ECO:0007669"/>
    <property type="project" value="UniProtKB-SubCell"/>
</dbReference>
<evidence type="ECO:0000256" key="1">
    <source>
        <dbReference type="ARBA" id="ARBA00004496"/>
    </source>
</evidence>
<comment type="function">
    <text evidence="19 20">Catalyzes the last two sequential reactions in the de novo biosynthetic pathway for UDP-N-acetylglucosamine (UDP-GlcNAc). The C-terminal domain catalyzes the transfer of acetyl group from acetyl coenzyme A to glucosamine-1-phosphate (GlcN-1-P) to produce N-acetylglucosamine-1-phosphate (GlcNAc-1-P), which is converted into UDP-GlcNAc by the transfer of uridine 5-monophosphate (from uridine 5-triphosphate), a reaction catalyzed by the N-terminal domain.</text>
</comment>
<keyword evidence="7 20" id="KW-0808">Transferase</keyword>
<feature type="binding site" evidence="20">
    <location>
        <position position="150"/>
    </location>
    <ligand>
        <name>UDP-N-acetyl-alpha-D-glucosamine</name>
        <dbReference type="ChEBI" id="CHEBI:57705"/>
    </ligand>
</feature>
<comment type="similarity">
    <text evidence="5 20">In the N-terminal section; belongs to the N-acetylglucosamine-1-phosphate uridyltransferase family.</text>
</comment>
<comment type="pathway">
    <text evidence="2 20">Nucleotide-sugar biosynthesis; UDP-N-acetyl-alpha-D-glucosamine biosynthesis; N-acetyl-alpha-D-glucosamine 1-phosphate from alpha-D-glucosamine 6-phosphate (route II): step 2/2.</text>
</comment>
<dbReference type="Gene3D" id="3.90.550.10">
    <property type="entry name" value="Spore Coat Polysaccharide Biosynthesis Protein SpsA, Chain A"/>
    <property type="match status" value="1"/>
</dbReference>
<evidence type="ECO:0000256" key="18">
    <source>
        <dbReference type="ARBA" id="ARBA00048493"/>
    </source>
</evidence>
<dbReference type="GO" id="GO:0008360">
    <property type="term" value="P:regulation of cell shape"/>
    <property type="evidence" value="ECO:0007669"/>
    <property type="project" value="UniProtKB-KW"/>
</dbReference>
<dbReference type="Proteomes" id="UP000824176">
    <property type="component" value="Unassembled WGS sequence"/>
</dbReference>
<dbReference type="InterPro" id="IPR001451">
    <property type="entry name" value="Hexapep"/>
</dbReference>
<organism evidence="23 24">
    <name type="scientific">Candidatus Mucispirillum faecigallinarum</name>
    <dbReference type="NCBI Taxonomy" id="2838699"/>
    <lineage>
        <taxon>Bacteria</taxon>
        <taxon>Pseudomonadati</taxon>
        <taxon>Deferribacterota</taxon>
        <taxon>Deferribacteres</taxon>
        <taxon>Deferribacterales</taxon>
        <taxon>Mucispirillaceae</taxon>
        <taxon>Mucispirillum</taxon>
    </lineage>
</organism>
<sequence>MLTVIILAAGKGTRMKSENPKVLFNAAGKPMIDYSIELSRSLNPDKLVVVTGAGAEKVKEYLQNSSVEFAMQKEQKGTADAVMSALDFIPNEGKTLILCGDMPLMKYETLNNFINTCKHDISFISVKMKNPKGYGRIIRSSNGSVLKIVEEKDANENEKRINEVNTGVYLCSSSEIKKRLMNIDNNNAQNEYYLTDIIKGGAEAFLADNEMEFLGVNDRVQLSTAAKILWKERAESYMKDGVSIIDPSSVYIDIDVVIGKDTIIYPNVFIEKNTKIGKNVIIRSGCRINNSVIKDNVEIKDNTLIEDSFVGAFSSVGPMAHLRPGSHLAGDNKVGNFVELKKASMGKGSKASHLTYLGDATLGENVNIGCGTITCNYDGYNKYKTTIGNNVFVGSDTQFVAPVTIGDNALIAAGSTITKNVDANALAISRTNQVNIENKGKEIMEINKAKKENKGK</sequence>
<keyword evidence="15 20" id="KW-0012">Acyltransferase</keyword>
<dbReference type="EC" id="2.3.1.157" evidence="20"/>
<dbReference type="SUPFAM" id="SSF53448">
    <property type="entry name" value="Nucleotide-diphospho-sugar transferases"/>
    <property type="match status" value="1"/>
</dbReference>
<dbReference type="Pfam" id="PF25087">
    <property type="entry name" value="GMPPB_C"/>
    <property type="match status" value="1"/>
</dbReference>
<feature type="binding site" evidence="20">
    <location>
        <position position="165"/>
    </location>
    <ligand>
        <name>UDP-N-acetyl-alpha-D-glucosamine</name>
        <dbReference type="ChEBI" id="CHEBI:57705"/>
    </ligand>
</feature>
<keyword evidence="11 20" id="KW-0460">Magnesium</keyword>
<name>A0A9D2GUR3_9BACT</name>
<dbReference type="InterPro" id="IPR050065">
    <property type="entry name" value="GlmU-like"/>
</dbReference>
<evidence type="ECO:0000259" key="22">
    <source>
        <dbReference type="Pfam" id="PF25087"/>
    </source>
</evidence>
<dbReference type="InterPro" id="IPR011004">
    <property type="entry name" value="Trimer_LpxA-like_sf"/>
</dbReference>
<evidence type="ECO:0000256" key="10">
    <source>
        <dbReference type="ARBA" id="ARBA00022737"/>
    </source>
</evidence>
<reference evidence="23" key="2">
    <citation type="submission" date="2021-04" db="EMBL/GenBank/DDBJ databases">
        <authorList>
            <person name="Gilroy R."/>
        </authorList>
    </citation>
    <scope>NUCLEOTIDE SEQUENCE</scope>
    <source>
        <strain evidence="23">ChiW4-1371</strain>
    </source>
</reference>
<dbReference type="CDD" id="cd02540">
    <property type="entry name" value="GT2_GlmU_N_bac"/>
    <property type="match status" value="1"/>
</dbReference>
<dbReference type="Pfam" id="PF00483">
    <property type="entry name" value="NTP_transferase"/>
    <property type="match status" value="1"/>
</dbReference>
<dbReference type="InterPro" id="IPR056729">
    <property type="entry name" value="GMPPB_C"/>
</dbReference>
<dbReference type="EMBL" id="DXAQ01000158">
    <property type="protein sequence ID" value="HIZ90372.1"/>
    <property type="molecule type" value="Genomic_DNA"/>
</dbReference>
<proteinExistence type="inferred from homology"/>
<feature type="binding site" evidence="20">
    <location>
        <position position="341"/>
    </location>
    <ligand>
        <name>UDP-N-acetyl-alpha-D-glucosamine</name>
        <dbReference type="ChEBI" id="CHEBI:57705"/>
    </ligand>
</feature>
<dbReference type="PANTHER" id="PTHR43584">
    <property type="entry name" value="NUCLEOTIDYL TRANSFERASE"/>
    <property type="match status" value="1"/>
</dbReference>
<dbReference type="InterPro" id="IPR005835">
    <property type="entry name" value="NTP_transferase_dom"/>
</dbReference>
<comment type="subunit">
    <text evidence="20">Homotrimer.</text>
</comment>
<dbReference type="EC" id="2.7.7.23" evidence="20"/>
<comment type="cofactor">
    <cofactor evidence="20">
        <name>Mg(2+)</name>
        <dbReference type="ChEBI" id="CHEBI:18420"/>
    </cofactor>
    <text evidence="20">Binds 1 Mg(2+) ion per subunit.</text>
</comment>
<dbReference type="GO" id="GO:0003977">
    <property type="term" value="F:UDP-N-acetylglucosamine diphosphorylase activity"/>
    <property type="evidence" value="ECO:0007669"/>
    <property type="project" value="UniProtKB-UniRule"/>
</dbReference>
<feature type="active site" description="Proton acceptor" evidence="20">
    <location>
        <position position="353"/>
    </location>
</feature>
<feature type="binding site" evidence="20">
    <location>
        <position position="395"/>
    </location>
    <ligand>
        <name>acetyl-CoA</name>
        <dbReference type="ChEBI" id="CHEBI:57288"/>
    </ligand>
</feature>
<comment type="pathway">
    <text evidence="20">Bacterial outer membrane biogenesis; LPS lipid A biosynthesis.</text>
</comment>
<dbReference type="AlphaFoldDB" id="A0A9D2GUR3"/>
<dbReference type="GO" id="GO:0071555">
    <property type="term" value="P:cell wall organization"/>
    <property type="evidence" value="ECO:0007669"/>
    <property type="project" value="UniProtKB-KW"/>
</dbReference>
<evidence type="ECO:0000256" key="2">
    <source>
        <dbReference type="ARBA" id="ARBA00005166"/>
    </source>
</evidence>
<dbReference type="NCBIfam" id="TIGR01173">
    <property type="entry name" value="glmU"/>
    <property type="match status" value="1"/>
</dbReference>
<feature type="domain" description="Mannose-1-phosphate guanyltransferase C-terminal" evidence="22">
    <location>
        <begin position="255"/>
        <end position="342"/>
    </location>
</feature>
<keyword evidence="13 20" id="KW-0573">Peptidoglycan synthesis</keyword>
<feature type="binding site" evidence="20">
    <location>
        <position position="21"/>
    </location>
    <ligand>
        <name>UDP-N-acetyl-alpha-D-glucosamine</name>
        <dbReference type="ChEBI" id="CHEBI:57705"/>
    </ligand>
</feature>
<evidence type="ECO:0000256" key="6">
    <source>
        <dbReference type="ARBA" id="ARBA00022490"/>
    </source>
</evidence>
<evidence type="ECO:0000313" key="23">
    <source>
        <dbReference type="EMBL" id="HIZ90372.1"/>
    </source>
</evidence>